<feature type="transmembrane region" description="Helical" evidence="9">
    <location>
        <begin position="420"/>
        <end position="445"/>
    </location>
</feature>
<dbReference type="GO" id="GO:0005351">
    <property type="term" value="F:carbohydrate:proton symporter activity"/>
    <property type="evidence" value="ECO:0007669"/>
    <property type="project" value="TreeGrafter"/>
</dbReference>
<feature type="transmembrane region" description="Helical" evidence="9">
    <location>
        <begin position="323"/>
        <end position="342"/>
    </location>
</feature>
<proteinExistence type="inferred from homology"/>
<evidence type="ECO:0000256" key="8">
    <source>
        <dbReference type="RuleBase" id="RU003346"/>
    </source>
</evidence>
<evidence type="ECO:0000256" key="7">
    <source>
        <dbReference type="ARBA" id="ARBA00026248"/>
    </source>
</evidence>
<keyword evidence="4 9" id="KW-0812">Transmembrane</keyword>
<keyword evidence="6 9" id="KW-0472">Membrane</keyword>
<evidence type="ECO:0000256" key="3">
    <source>
        <dbReference type="ARBA" id="ARBA00022448"/>
    </source>
</evidence>
<feature type="transmembrane region" description="Helical" evidence="9">
    <location>
        <begin position="484"/>
        <end position="510"/>
    </location>
</feature>
<dbReference type="PANTHER" id="PTHR48022:SF5">
    <property type="entry name" value="ALPHA-GLUCOSIDES PERMEASE MPH2-RELATED"/>
    <property type="match status" value="1"/>
</dbReference>
<dbReference type="PROSITE" id="PS50018">
    <property type="entry name" value="RAS_GTPASE_ACTIV_2"/>
    <property type="match status" value="1"/>
</dbReference>
<dbReference type="Pfam" id="PF00083">
    <property type="entry name" value="Sugar_tr"/>
    <property type="match status" value="1"/>
</dbReference>
<dbReference type="FunFam" id="1.20.1250.20:FF:000078">
    <property type="entry name" value="MFS maltose transporter, putative"/>
    <property type="match status" value="1"/>
</dbReference>
<feature type="transmembrane region" description="Helical" evidence="9">
    <location>
        <begin position="457"/>
        <end position="478"/>
    </location>
</feature>
<evidence type="ECO:0000256" key="9">
    <source>
        <dbReference type="SAM" id="Phobius"/>
    </source>
</evidence>
<keyword evidence="5 9" id="KW-1133">Transmembrane helix</keyword>
<dbReference type="InterPro" id="IPR020846">
    <property type="entry name" value="MFS_dom"/>
</dbReference>
<dbReference type="PANTHER" id="PTHR48022">
    <property type="entry name" value="PLASTIDIC GLUCOSE TRANSPORTER 4"/>
    <property type="match status" value="1"/>
</dbReference>
<dbReference type="PROSITE" id="PS50850">
    <property type="entry name" value="MFS"/>
    <property type="match status" value="1"/>
</dbReference>
<protein>
    <recommendedName>
        <fullName evidence="14">Major facilitator superfamily (MFS) profile domain-containing protein</fullName>
    </recommendedName>
</protein>
<dbReference type="InterPro" id="IPR036259">
    <property type="entry name" value="MFS_trans_sf"/>
</dbReference>
<reference evidence="12" key="1">
    <citation type="submission" date="2023-08" db="EMBL/GenBank/DDBJ databases">
        <title>Black Yeasts Isolated from many extreme environments.</title>
        <authorList>
            <person name="Coleine C."/>
            <person name="Stajich J.E."/>
            <person name="Selbmann L."/>
        </authorList>
    </citation>
    <scope>NUCLEOTIDE SEQUENCE</scope>
    <source>
        <strain evidence="12">CCFEE 5810</strain>
    </source>
</reference>
<dbReference type="InterPro" id="IPR001936">
    <property type="entry name" value="RasGAP_dom"/>
</dbReference>
<gene>
    <name evidence="12" type="ORF">LTR97_011031</name>
</gene>
<dbReference type="NCBIfam" id="TIGR00879">
    <property type="entry name" value="SP"/>
    <property type="match status" value="1"/>
</dbReference>
<evidence type="ECO:0000256" key="5">
    <source>
        <dbReference type="ARBA" id="ARBA00022989"/>
    </source>
</evidence>
<keyword evidence="7" id="KW-0462">Maltose metabolism</keyword>
<dbReference type="InterPro" id="IPR005828">
    <property type="entry name" value="MFS_sugar_transport-like"/>
</dbReference>
<accession>A0AAN8A002</accession>
<evidence type="ECO:0000256" key="4">
    <source>
        <dbReference type="ARBA" id="ARBA00022692"/>
    </source>
</evidence>
<dbReference type="Gene3D" id="1.20.1250.20">
    <property type="entry name" value="MFS general substrate transporter like domains"/>
    <property type="match status" value="1"/>
</dbReference>
<feature type="transmembrane region" description="Helical" evidence="9">
    <location>
        <begin position="362"/>
        <end position="380"/>
    </location>
</feature>
<dbReference type="SUPFAM" id="SSF103473">
    <property type="entry name" value="MFS general substrate transporter"/>
    <property type="match status" value="1"/>
</dbReference>
<dbReference type="InterPro" id="IPR050360">
    <property type="entry name" value="MFS_Sugar_Transporters"/>
</dbReference>
<evidence type="ECO:0000259" key="10">
    <source>
        <dbReference type="PROSITE" id="PS50018"/>
    </source>
</evidence>
<sequence>MLSTVKRIAIPYPRYSAYGYEMLSKDEGQPEIAQRDLFTNAEDATDKEHKLTLFSAIKLYPKAIGWSVIMSTSLVMDGYDLKLVGSLFAQPAFREAYGHRLPDGTYQISAPWQSGLNNGSNIGQMIGLLVAGVLVERFGFRKTMMVALVSVPCVIFIQFFATGLPQLQAGQVLLGIPLGIFQTVSCVYAMEVVPVSLRAYLTGFVSECWQIGQLLATCVLRGTLSMDAPWAYRIPFALQWFWPIPLLIAAIFAPESPWWLVRQNRIEDAKASVFRLASAEKDPDFNIDKNVALMVLTTEHEREANSGVSYLSCFRGTDLRRTLIVMGCYIVTVSTGSTVRAYATYFFQQAGLPTDQSFNMSIVLYSLGIPGIITAFLLMPHFGRRTIFLWGQVLAALTLLSVGALGVAQRSFPENSSISWGIGGLLLFLGFVDNCAVSPILFSLVSELPSSVLRSKSVVIARFSYAVVNVVANVLTPFQLNPSAWSWGAISGFFWGGFCVVGLVFTYLCVPEPKGRTVAELDLLFERKVSARHFAKTEVNLQEMRV</sequence>
<comment type="caution">
    <text evidence="12">The sequence shown here is derived from an EMBL/GenBank/DDBJ whole genome shotgun (WGS) entry which is preliminary data.</text>
</comment>
<comment type="similarity">
    <text evidence="2 8">Belongs to the major facilitator superfamily. Sugar transporter (TC 2.A.1.1) family.</text>
</comment>
<evidence type="ECO:0008006" key="14">
    <source>
        <dbReference type="Google" id="ProtNLM"/>
    </source>
</evidence>
<dbReference type="Proteomes" id="UP001310594">
    <property type="component" value="Unassembled WGS sequence"/>
</dbReference>
<name>A0AAN8A002_9PEZI</name>
<organism evidence="12 13">
    <name type="scientific">Elasticomyces elasticus</name>
    <dbReference type="NCBI Taxonomy" id="574655"/>
    <lineage>
        <taxon>Eukaryota</taxon>
        <taxon>Fungi</taxon>
        <taxon>Dikarya</taxon>
        <taxon>Ascomycota</taxon>
        <taxon>Pezizomycotina</taxon>
        <taxon>Dothideomycetes</taxon>
        <taxon>Dothideomycetidae</taxon>
        <taxon>Mycosphaerellales</taxon>
        <taxon>Teratosphaeriaceae</taxon>
        <taxon>Elasticomyces</taxon>
    </lineage>
</organism>
<dbReference type="PROSITE" id="PS00217">
    <property type="entry name" value="SUGAR_TRANSPORT_2"/>
    <property type="match status" value="1"/>
</dbReference>
<feature type="transmembrane region" description="Helical" evidence="9">
    <location>
        <begin position="240"/>
        <end position="261"/>
    </location>
</feature>
<feature type="transmembrane region" description="Helical" evidence="9">
    <location>
        <begin position="144"/>
        <end position="164"/>
    </location>
</feature>
<keyword evidence="3 8" id="KW-0813">Transport</keyword>
<comment type="subcellular location">
    <subcellularLocation>
        <location evidence="1">Membrane</location>
        <topology evidence="1">Multi-pass membrane protein</topology>
    </subcellularLocation>
</comment>
<evidence type="ECO:0000313" key="13">
    <source>
        <dbReference type="Proteomes" id="UP001310594"/>
    </source>
</evidence>
<evidence type="ECO:0000256" key="2">
    <source>
        <dbReference type="ARBA" id="ARBA00010992"/>
    </source>
</evidence>
<dbReference type="GO" id="GO:0000023">
    <property type="term" value="P:maltose metabolic process"/>
    <property type="evidence" value="ECO:0007669"/>
    <property type="project" value="UniProtKB-KW"/>
</dbReference>
<dbReference type="InterPro" id="IPR005829">
    <property type="entry name" value="Sugar_transporter_CS"/>
</dbReference>
<dbReference type="AlphaFoldDB" id="A0AAN8A002"/>
<feature type="domain" description="Major facilitator superfamily (MFS) profile" evidence="11">
    <location>
        <begin position="66"/>
        <end position="514"/>
    </location>
</feature>
<evidence type="ECO:0000256" key="6">
    <source>
        <dbReference type="ARBA" id="ARBA00023136"/>
    </source>
</evidence>
<evidence type="ECO:0000259" key="11">
    <source>
        <dbReference type="PROSITE" id="PS50850"/>
    </source>
</evidence>
<feature type="transmembrane region" description="Helical" evidence="9">
    <location>
        <begin position="387"/>
        <end position="408"/>
    </location>
</feature>
<dbReference type="InterPro" id="IPR003663">
    <property type="entry name" value="Sugar/inositol_transpt"/>
</dbReference>
<dbReference type="GO" id="GO:0016020">
    <property type="term" value="C:membrane"/>
    <property type="evidence" value="ECO:0007669"/>
    <property type="project" value="UniProtKB-SubCell"/>
</dbReference>
<dbReference type="EMBL" id="JAVRQU010000020">
    <property type="protein sequence ID" value="KAK5691860.1"/>
    <property type="molecule type" value="Genomic_DNA"/>
</dbReference>
<evidence type="ECO:0000313" key="12">
    <source>
        <dbReference type="EMBL" id="KAK5691860.1"/>
    </source>
</evidence>
<feature type="domain" description="Ras-GAP" evidence="10">
    <location>
        <begin position="407"/>
        <end position="469"/>
    </location>
</feature>
<evidence type="ECO:0000256" key="1">
    <source>
        <dbReference type="ARBA" id="ARBA00004141"/>
    </source>
</evidence>